<gene>
    <name evidence="1" type="ORF">ACFFGN_02155</name>
</gene>
<reference evidence="1 2" key="1">
    <citation type="submission" date="2024-09" db="EMBL/GenBank/DDBJ databases">
        <authorList>
            <person name="Sun Q."/>
            <person name="Mori K."/>
        </authorList>
    </citation>
    <scope>NUCLEOTIDE SEQUENCE [LARGE SCALE GENOMIC DNA]</scope>
    <source>
        <strain evidence="1 2">CGMCC 1.15906</strain>
    </source>
</reference>
<evidence type="ECO:0000313" key="2">
    <source>
        <dbReference type="Proteomes" id="UP001589890"/>
    </source>
</evidence>
<comment type="caution">
    <text evidence="1">The sequence shown here is derived from an EMBL/GenBank/DDBJ whole genome shotgun (WGS) entry which is preliminary data.</text>
</comment>
<organism evidence="1 2">
    <name type="scientific">Kribbella deserti</name>
    <dbReference type="NCBI Taxonomy" id="1926257"/>
    <lineage>
        <taxon>Bacteria</taxon>
        <taxon>Bacillati</taxon>
        <taxon>Actinomycetota</taxon>
        <taxon>Actinomycetes</taxon>
        <taxon>Propionibacteriales</taxon>
        <taxon>Kribbellaceae</taxon>
        <taxon>Kribbella</taxon>
    </lineage>
</organism>
<dbReference type="Proteomes" id="UP001589890">
    <property type="component" value="Unassembled WGS sequence"/>
</dbReference>
<sequence length="149" mass="16674">MGLNFDLTRIKNREQVCSITTEAGTRMNPVTEALIFATMFTGIGPVITAELAPEFYARIQIFELIKGAIVHNQDGPMPITLDDVTAHIGLKTNVFEVEDRAAWLERQFVNRHPAAGPWDPAKHHNTDYCTDEDCTICPEPIRTYGGEGW</sequence>
<dbReference type="EMBL" id="JBHLTC010000001">
    <property type="protein sequence ID" value="MFC0622844.1"/>
    <property type="molecule type" value="Genomic_DNA"/>
</dbReference>
<name>A0ABV6QDY8_9ACTN</name>
<accession>A0ABV6QDY8</accession>
<protein>
    <submittedName>
        <fullName evidence="1">Uncharacterized protein</fullName>
    </submittedName>
</protein>
<evidence type="ECO:0000313" key="1">
    <source>
        <dbReference type="EMBL" id="MFC0622844.1"/>
    </source>
</evidence>
<dbReference type="RefSeq" id="WP_380043521.1">
    <property type="nucleotide sequence ID" value="NZ_JBHLTC010000001.1"/>
</dbReference>
<proteinExistence type="predicted"/>
<keyword evidence="2" id="KW-1185">Reference proteome</keyword>